<sequence>MACYRSLPAQFLSSEALSSSVSSSSSSSRPLLILQSHRTTPDWRKRCVRKCKAMVQQAVQGPSAAYAREMERLSAKESLLLTFKDSGGFEGLVGGKTTDLQRIDVNERIVSLERLNPSPRPTTSAYLEGKWNFNWFGSGSPGLSAARFLFQRVPPEVGNLLKLDLAIKDGYAYITATAKLLNSIESSIKVSTKLTVEGPARMKEEYIEGIIEVPKFDEESVPSELRGAFNALLVQPITNAVSASGGLKLPLGGTFQRLIIITYLDDEILIVRDAGGVAEVLTRLDPGPSPVVEPVLEYES</sequence>
<dbReference type="Pfam" id="PF04755">
    <property type="entry name" value="PAP_fibrillin"/>
    <property type="match status" value="1"/>
</dbReference>
<keyword evidence="2" id="KW-0934">Plastid</keyword>
<keyword evidence="3" id="KW-0809">Transit peptide</keyword>
<comment type="subcellular location">
    <subcellularLocation>
        <location evidence="1">Plastid</location>
    </subcellularLocation>
</comment>
<accession>S8BVV6</accession>
<dbReference type="PANTHER" id="PTHR31906">
    <property type="entry name" value="PLASTID-LIPID-ASSOCIATED PROTEIN 4, CHLOROPLASTIC-RELATED"/>
    <property type="match status" value="1"/>
</dbReference>
<reference evidence="5 6" key="1">
    <citation type="journal article" date="2013" name="BMC Genomics">
        <title>The miniature genome of a carnivorous plant Genlisea aurea contains a low number of genes and short non-coding sequences.</title>
        <authorList>
            <person name="Leushkin E.V."/>
            <person name="Sutormin R.A."/>
            <person name="Nabieva E.R."/>
            <person name="Penin A.A."/>
            <person name="Kondrashov A.S."/>
            <person name="Logacheva M.D."/>
        </authorList>
    </citation>
    <scope>NUCLEOTIDE SEQUENCE [LARGE SCALE GENOMIC DNA]</scope>
</reference>
<dbReference type="InterPro" id="IPR039633">
    <property type="entry name" value="PAP"/>
</dbReference>
<evidence type="ECO:0000313" key="5">
    <source>
        <dbReference type="EMBL" id="EPS58504.1"/>
    </source>
</evidence>
<evidence type="ECO:0000256" key="2">
    <source>
        <dbReference type="ARBA" id="ARBA00022640"/>
    </source>
</evidence>
<organism evidence="5 6">
    <name type="scientific">Genlisea aurea</name>
    <dbReference type="NCBI Taxonomy" id="192259"/>
    <lineage>
        <taxon>Eukaryota</taxon>
        <taxon>Viridiplantae</taxon>
        <taxon>Streptophyta</taxon>
        <taxon>Embryophyta</taxon>
        <taxon>Tracheophyta</taxon>
        <taxon>Spermatophyta</taxon>
        <taxon>Magnoliopsida</taxon>
        <taxon>eudicotyledons</taxon>
        <taxon>Gunneridae</taxon>
        <taxon>Pentapetalae</taxon>
        <taxon>asterids</taxon>
        <taxon>lamiids</taxon>
        <taxon>Lamiales</taxon>
        <taxon>Lentibulariaceae</taxon>
        <taxon>Genlisea</taxon>
    </lineage>
</organism>
<proteinExistence type="predicted"/>
<dbReference type="AlphaFoldDB" id="S8BVV6"/>
<protein>
    <recommendedName>
        <fullName evidence="4">Plastid lipid-associated protein/fibrillin conserved domain-containing protein</fullName>
    </recommendedName>
</protein>
<evidence type="ECO:0000256" key="3">
    <source>
        <dbReference type="ARBA" id="ARBA00022946"/>
    </source>
</evidence>
<name>S8BVV6_9LAMI</name>
<gene>
    <name evidence="5" type="ORF">M569_16310</name>
</gene>
<dbReference type="GO" id="GO:0009536">
    <property type="term" value="C:plastid"/>
    <property type="evidence" value="ECO:0007669"/>
    <property type="project" value="UniProtKB-SubCell"/>
</dbReference>
<evidence type="ECO:0000256" key="1">
    <source>
        <dbReference type="ARBA" id="ARBA00004474"/>
    </source>
</evidence>
<dbReference type="InterPro" id="IPR006843">
    <property type="entry name" value="PAP/fibrillin_dom"/>
</dbReference>
<evidence type="ECO:0000259" key="4">
    <source>
        <dbReference type="Pfam" id="PF04755"/>
    </source>
</evidence>
<evidence type="ECO:0000313" key="6">
    <source>
        <dbReference type="Proteomes" id="UP000015453"/>
    </source>
</evidence>
<dbReference type="EMBL" id="AUSU01009159">
    <property type="protein sequence ID" value="EPS58504.1"/>
    <property type="molecule type" value="Genomic_DNA"/>
</dbReference>
<comment type="caution">
    <text evidence="5">The sequence shown here is derived from an EMBL/GenBank/DDBJ whole genome shotgun (WGS) entry which is preliminary data.</text>
</comment>
<feature type="domain" description="Plastid lipid-associated protein/fibrillin conserved" evidence="4">
    <location>
        <begin position="94"/>
        <end position="281"/>
    </location>
</feature>
<keyword evidence="6" id="KW-1185">Reference proteome</keyword>
<dbReference type="OrthoDB" id="2015720at2759"/>
<dbReference type="Proteomes" id="UP000015453">
    <property type="component" value="Unassembled WGS sequence"/>
</dbReference>